<keyword evidence="2" id="KW-1185">Reference proteome</keyword>
<accession>A0ACB8C9F8</accession>
<dbReference type="Proteomes" id="UP000821865">
    <property type="component" value="Chromosome 8"/>
</dbReference>
<organism evidence="1 2">
    <name type="scientific">Dermacentor silvarum</name>
    <name type="common">Tick</name>
    <dbReference type="NCBI Taxonomy" id="543639"/>
    <lineage>
        <taxon>Eukaryota</taxon>
        <taxon>Metazoa</taxon>
        <taxon>Ecdysozoa</taxon>
        <taxon>Arthropoda</taxon>
        <taxon>Chelicerata</taxon>
        <taxon>Arachnida</taxon>
        <taxon>Acari</taxon>
        <taxon>Parasitiformes</taxon>
        <taxon>Ixodida</taxon>
        <taxon>Ixodoidea</taxon>
        <taxon>Ixodidae</taxon>
        <taxon>Rhipicephalinae</taxon>
        <taxon>Dermacentor</taxon>
    </lineage>
</organism>
<reference evidence="1" key="1">
    <citation type="submission" date="2020-05" db="EMBL/GenBank/DDBJ databases">
        <title>Large-scale comparative analyses of tick genomes elucidate their genetic diversity and vector capacities.</title>
        <authorList>
            <person name="Jia N."/>
            <person name="Wang J."/>
            <person name="Shi W."/>
            <person name="Du L."/>
            <person name="Sun Y."/>
            <person name="Zhan W."/>
            <person name="Jiang J."/>
            <person name="Wang Q."/>
            <person name="Zhang B."/>
            <person name="Ji P."/>
            <person name="Sakyi L.B."/>
            <person name="Cui X."/>
            <person name="Yuan T."/>
            <person name="Jiang B."/>
            <person name="Yang W."/>
            <person name="Lam T.T.-Y."/>
            <person name="Chang Q."/>
            <person name="Ding S."/>
            <person name="Wang X."/>
            <person name="Zhu J."/>
            <person name="Ruan X."/>
            <person name="Zhao L."/>
            <person name="Wei J."/>
            <person name="Que T."/>
            <person name="Du C."/>
            <person name="Cheng J."/>
            <person name="Dai P."/>
            <person name="Han X."/>
            <person name="Huang E."/>
            <person name="Gao Y."/>
            <person name="Liu J."/>
            <person name="Shao H."/>
            <person name="Ye R."/>
            <person name="Li L."/>
            <person name="Wei W."/>
            <person name="Wang X."/>
            <person name="Wang C."/>
            <person name="Yang T."/>
            <person name="Huo Q."/>
            <person name="Li W."/>
            <person name="Guo W."/>
            <person name="Chen H."/>
            <person name="Zhou L."/>
            <person name="Ni X."/>
            <person name="Tian J."/>
            <person name="Zhou Y."/>
            <person name="Sheng Y."/>
            <person name="Liu T."/>
            <person name="Pan Y."/>
            <person name="Xia L."/>
            <person name="Li J."/>
            <person name="Zhao F."/>
            <person name="Cao W."/>
        </authorList>
    </citation>
    <scope>NUCLEOTIDE SEQUENCE</scope>
    <source>
        <strain evidence="1">Dsil-2018</strain>
    </source>
</reference>
<proteinExistence type="predicted"/>
<evidence type="ECO:0000313" key="1">
    <source>
        <dbReference type="EMBL" id="KAH7937509.1"/>
    </source>
</evidence>
<protein>
    <submittedName>
        <fullName evidence="1">Uncharacterized protein</fullName>
    </submittedName>
</protein>
<comment type="caution">
    <text evidence="1">The sequence shown here is derived from an EMBL/GenBank/DDBJ whole genome shotgun (WGS) entry which is preliminary data.</text>
</comment>
<sequence length="501" mass="57251">MTSALGQNAPERSLALDTRVMDSVPCTGAGRPIKSSSSASTDGPYTSTGARLRGRPRKTEAVKAETKARYAEAKRRTRRENAGLRAQEAEAKRQRRMWTRNSGQGRSRQCGVYVRKMRTEGPRKRQTNASNDKQTQRLNDADLRAREHEVNRQHRQEQPELRARGAEAMRQRRQEVPGLRAREAEIKRQHRQDNPELRALQVDARRQHRQQHPALSARAADMKRQYREKDPEFGVREAEARRQQRQDHPEIRAREAEAKRLRRRAQAEQRARERLSQHMRRLLYSASGQFAIRGPIVNVPINVNTTVQMLPRDVEGDQALYVHKKRRMIYKSVYIPGMVKKADLLPWLAFLEKSTLYRYYGIQISREKADKVCDNLPGPSDENAERVDCPEEEHNPIEAALAMLLSQQTLVIVDSNVLVMAPGEGMTPVRIVYDEHAEELSFPQTYLGEPRNINPGSKTSVFTMASSECRRTHRRGAVLPRALCGSQSDAYTSCAVGERLL</sequence>
<dbReference type="EMBL" id="CM023477">
    <property type="protein sequence ID" value="KAH7937509.1"/>
    <property type="molecule type" value="Genomic_DNA"/>
</dbReference>
<gene>
    <name evidence="1" type="ORF">HPB49_012753</name>
</gene>
<evidence type="ECO:0000313" key="2">
    <source>
        <dbReference type="Proteomes" id="UP000821865"/>
    </source>
</evidence>
<name>A0ACB8C9F8_DERSI</name>